<keyword evidence="2" id="KW-1185">Reference proteome</keyword>
<name>A0A4Q7J000_9PSEU</name>
<evidence type="ECO:0000313" key="1">
    <source>
        <dbReference type="EMBL" id="RZQ59852.1"/>
    </source>
</evidence>
<comment type="caution">
    <text evidence="1">The sequence shown here is derived from an EMBL/GenBank/DDBJ whole genome shotgun (WGS) entry which is preliminary data.</text>
</comment>
<accession>A0A4Q7J000</accession>
<reference evidence="1 2" key="1">
    <citation type="submission" date="2019-02" db="EMBL/GenBank/DDBJ databases">
        <title>Draft genome sequence of Amycolatopsis sp. 8-3EHSu isolated from roots of Suaeda maritima.</title>
        <authorList>
            <person name="Duangmal K."/>
            <person name="Chantavorakit T."/>
        </authorList>
    </citation>
    <scope>NUCLEOTIDE SEQUENCE [LARGE SCALE GENOMIC DNA]</scope>
    <source>
        <strain evidence="1 2">8-3EHSu</strain>
    </source>
</reference>
<gene>
    <name evidence="1" type="ORF">EWH70_32585</name>
</gene>
<proteinExistence type="predicted"/>
<protein>
    <submittedName>
        <fullName evidence="1">Uncharacterized protein</fullName>
    </submittedName>
</protein>
<dbReference type="Proteomes" id="UP000292003">
    <property type="component" value="Unassembled WGS sequence"/>
</dbReference>
<dbReference type="OrthoDB" id="3577809at2"/>
<sequence>MKLTFLGTDSDKGSSPTAWATDRGTFVVQGYRVTDDEALAALRERGLPDHETAVEVPKELLRFFTERG</sequence>
<dbReference type="EMBL" id="SFCC01000021">
    <property type="protein sequence ID" value="RZQ59852.1"/>
    <property type="molecule type" value="Genomic_DNA"/>
</dbReference>
<organism evidence="1 2">
    <name type="scientific">Amycolatopsis suaedae</name>
    <dbReference type="NCBI Taxonomy" id="2510978"/>
    <lineage>
        <taxon>Bacteria</taxon>
        <taxon>Bacillati</taxon>
        <taxon>Actinomycetota</taxon>
        <taxon>Actinomycetes</taxon>
        <taxon>Pseudonocardiales</taxon>
        <taxon>Pseudonocardiaceae</taxon>
        <taxon>Amycolatopsis</taxon>
    </lineage>
</organism>
<dbReference type="RefSeq" id="WP_130479417.1">
    <property type="nucleotide sequence ID" value="NZ_SFCC01000021.1"/>
</dbReference>
<dbReference type="AlphaFoldDB" id="A0A4Q7J000"/>
<evidence type="ECO:0000313" key="2">
    <source>
        <dbReference type="Proteomes" id="UP000292003"/>
    </source>
</evidence>